<reference evidence="2" key="2">
    <citation type="journal article" date="2014" name="PLoS Genet.">
        <title>Signature gene expression reveals novel clues to the molecular mechanisms of dimorphic transition in Penicillium marneffei.</title>
        <authorList>
            <person name="Yang E."/>
            <person name="Wang G."/>
            <person name="Cai J."/>
            <person name="Woo P.C."/>
            <person name="Lau S.K."/>
            <person name="Yuen K.-Y."/>
            <person name="Chow W.-N."/>
            <person name="Lin X."/>
        </authorList>
    </citation>
    <scope>NUCLEOTIDE SEQUENCE</scope>
    <source>
        <strain evidence="2">PM1</strain>
    </source>
</reference>
<name>A0A093VPP4_TALMA</name>
<reference key="1">
    <citation type="journal article" date="2014" name="PLoS Genet.">
        <title>Signature Gene Expression Reveals Novel Clues to the Molecular Mechanisms of Dimorphic Transition in Penicillium marneffei.</title>
        <authorList>
            <person name="Yang E."/>
            <person name="Wang G."/>
            <person name="Cai J."/>
            <person name="Woo P.C."/>
            <person name="Lau S.K."/>
            <person name="Yuen K.-Y."/>
            <person name="Chow W.-N."/>
            <person name="Lin X."/>
        </authorList>
    </citation>
    <scope>NUCLEOTIDE SEQUENCE [LARGE SCALE GENOMIC DNA]</scope>
    <source>
        <strain>PM1</strain>
    </source>
</reference>
<dbReference type="AlphaFoldDB" id="A0A093VPP4"/>
<protein>
    <submittedName>
        <fullName evidence="2">Uncharacterized protein</fullName>
    </submittedName>
</protein>
<evidence type="ECO:0000313" key="2">
    <source>
        <dbReference type="EMBL" id="KFX48616.1"/>
    </source>
</evidence>
<sequence>MFPKLPKLNQFLVLSPTTGPKTSNNLISSPEDSEKPGVPIERLSSTSSTGSNSSFAGGFLKLGYDRS</sequence>
<gene>
    <name evidence="2" type="ORF">GQ26_0110200</name>
</gene>
<organism evidence="2">
    <name type="scientific">Talaromyces marneffei PM1</name>
    <dbReference type="NCBI Taxonomy" id="1077442"/>
    <lineage>
        <taxon>Eukaryota</taxon>
        <taxon>Fungi</taxon>
        <taxon>Dikarya</taxon>
        <taxon>Ascomycota</taxon>
        <taxon>Pezizomycotina</taxon>
        <taxon>Eurotiomycetes</taxon>
        <taxon>Eurotiomycetidae</taxon>
        <taxon>Eurotiales</taxon>
        <taxon>Trichocomaceae</taxon>
        <taxon>Talaromyces</taxon>
        <taxon>Talaromyces sect. Talaromyces</taxon>
    </lineage>
</organism>
<accession>A0A093VPP4</accession>
<proteinExistence type="predicted"/>
<feature type="compositionally biased region" description="Polar residues" evidence="1">
    <location>
        <begin position="15"/>
        <end position="30"/>
    </location>
</feature>
<dbReference type="EMBL" id="JPOX01000011">
    <property type="protein sequence ID" value="KFX48616.1"/>
    <property type="molecule type" value="Genomic_DNA"/>
</dbReference>
<feature type="region of interest" description="Disordered" evidence="1">
    <location>
        <begin position="13"/>
        <end position="57"/>
    </location>
</feature>
<feature type="compositionally biased region" description="Low complexity" evidence="1">
    <location>
        <begin position="44"/>
        <end position="54"/>
    </location>
</feature>
<dbReference type="HOGENOM" id="CLU_2813205_0_0_1"/>
<comment type="caution">
    <text evidence="2">The sequence shown here is derived from an EMBL/GenBank/DDBJ whole genome shotgun (WGS) entry which is preliminary data.</text>
</comment>
<evidence type="ECO:0000256" key="1">
    <source>
        <dbReference type="SAM" id="MobiDB-lite"/>
    </source>
</evidence>